<evidence type="ECO:0000313" key="6">
    <source>
        <dbReference type="Proteomes" id="UP000032232"/>
    </source>
</evidence>
<keyword evidence="6" id="KW-1185">Reference proteome</keyword>
<evidence type="ECO:0000313" key="5">
    <source>
        <dbReference type="EMBL" id="KIT15860.1"/>
    </source>
</evidence>
<keyword evidence="3" id="KW-0812">Transmembrane</keyword>
<dbReference type="Proteomes" id="UP000032232">
    <property type="component" value="Unassembled WGS sequence"/>
</dbReference>
<evidence type="ECO:0000259" key="4">
    <source>
        <dbReference type="Pfam" id="PF01478"/>
    </source>
</evidence>
<proteinExistence type="inferred from homology"/>
<comment type="caution">
    <text evidence="5">The sequence shown here is derived from an EMBL/GenBank/DDBJ whole genome shotgun (WGS) entry which is preliminary data.</text>
</comment>
<organism evidence="5 6">
    <name type="scientific">Jannaschia aquimarina</name>
    <dbReference type="NCBI Taxonomy" id="935700"/>
    <lineage>
        <taxon>Bacteria</taxon>
        <taxon>Pseudomonadati</taxon>
        <taxon>Pseudomonadota</taxon>
        <taxon>Alphaproteobacteria</taxon>
        <taxon>Rhodobacterales</taxon>
        <taxon>Roseobacteraceae</taxon>
        <taxon>Jannaschia</taxon>
    </lineage>
</organism>
<dbReference type="PRINTS" id="PR00864">
    <property type="entry name" value="PREPILNPTASE"/>
</dbReference>
<dbReference type="PATRIC" id="fig|935700.4.peg.2512"/>
<dbReference type="GO" id="GO:0004190">
    <property type="term" value="F:aspartic-type endopeptidase activity"/>
    <property type="evidence" value="ECO:0007669"/>
    <property type="project" value="InterPro"/>
</dbReference>
<name>A0A0D1EJ88_9RHOB</name>
<dbReference type="RefSeq" id="WP_052500939.1">
    <property type="nucleotide sequence ID" value="NZ_FZPF01000005.1"/>
</dbReference>
<accession>A0A0D1EJ88</accession>
<dbReference type="InterPro" id="IPR050882">
    <property type="entry name" value="Prepilin_peptidase/N-MTase"/>
</dbReference>
<feature type="transmembrane region" description="Helical" evidence="3">
    <location>
        <begin position="46"/>
        <end position="64"/>
    </location>
</feature>
<dbReference type="OrthoDB" id="9789291at2"/>
<dbReference type="Gene3D" id="1.20.120.1220">
    <property type="match status" value="1"/>
</dbReference>
<evidence type="ECO:0000256" key="3">
    <source>
        <dbReference type="SAM" id="Phobius"/>
    </source>
</evidence>
<sequence length="211" mass="21723">MDAAQTLIALAVVAVAFWLGPTRIAVRAVTCFFGGRPAMVRWQGPAHLGLIAGGLSAIAMAGHLSGGHGALQAALLVLLLILAVIDLKWHWLPMEWTVPVLFISLISALFAADLAPSVIGAFLGGGALWLLQTLFRAVRGIEGLGTGDVVLMAGIGAAVGADAISWVLALASGTGLLHWLWLSLHGSNTASRPIAVAFGAHLCAVTPFLLS</sequence>
<dbReference type="InterPro" id="IPR000045">
    <property type="entry name" value="Prepilin_IV_endopep_pep"/>
</dbReference>
<dbReference type="Pfam" id="PF01478">
    <property type="entry name" value="Peptidase_A24"/>
    <property type="match status" value="1"/>
</dbReference>
<keyword evidence="3" id="KW-0472">Membrane</keyword>
<evidence type="ECO:0000256" key="2">
    <source>
        <dbReference type="RuleBase" id="RU003793"/>
    </source>
</evidence>
<dbReference type="PANTHER" id="PTHR30487">
    <property type="entry name" value="TYPE 4 PREPILIN-LIKE PROTEINS LEADER PEPTIDE-PROCESSING ENZYME"/>
    <property type="match status" value="1"/>
</dbReference>
<gene>
    <name evidence="5" type="primary">outO</name>
    <name evidence="5" type="ORF">jaqu_24400</name>
</gene>
<comment type="similarity">
    <text evidence="1 2">Belongs to the peptidase A24 family.</text>
</comment>
<feature type="transmembrane region" description="Helical" evidence="3">
    <location>
        <begin position="6"/>
        <end position="26"/>
    </location>
</feature>
<protein>
    <submittedName>
        <fullName evidence="5">OutO protein</fullName>
    </submittedName>
</protein>
<dbReference type="STRING" id="935700.jaqu_24400"/>
<dbReference type="GO" id="GO:0005886">
    <property type="term" value="C:plasma membrane"/>
    <property type="evidence" value="ECO:0007669"/>
    <property type="project" value="TreeGrafter"/>
</dbReference>
<dbReference type="AlphaFoldDB" id="A0A0D1EJ88"/>
<keyword evidence="3" id="KW-1133">Transmembrane helix</keyword>
<reference evidence="5 6" key="1">
    <citation type="submission" date="2015-02" db="EMBL/GenBank/DDBJ databases">
        <title>Genome Sequence of Jannaschia aquimarina DSM28248, a member of the Roseobacter clade.</title>
        <authorList>
            <person name="Voget S."/>
            <person name="Daniel R."/>
        </authorList>
    </citation>
    <scope>NUCLEOTIDE SEQUENCE [LARGE SCALE GENOMIC DNA]</scope>
    <source>
        <strain evidence="5 6">GSW-M26</strain>
    </source>
</reference>
<feature type="transmembrane region" description="Helical" evidence="3">
    <location>
        <begin position="118"/>
        <end position="137"/>
    </location>
</feature>
<dbReference type="InterPro" id="IPR014032">
    <property type="entry name" value="Peptidase_A24A_bac"/>
</dbReference>
<feature type="transmembrane region" description="Helical" evidence="3">
    <location>
        <begin position="70"/>
        <end position="89"/>
    </location>
</feature>
<evidence type="ECO:0000256" key="1">
    <source>
        <dbReference type="ARBA" id="ARBA00005801"/>
    </source>
</evidence>
<feature type="domain" description="Prepilin type IV endopeptidase peptidase" evidence="4">
    <location>
        <begin position="74"/>
        <end position="179"/>
    </location>
</feature>
<dbReference type="GO" id="GO:0006465">
    <property type="term" value="P:signal peptide processing"/>
    <property type="evidence" value="ECO:0007669"/>
    <property type="project" value="TreeGrafter"/>
</dbReference>
<dbReference type="PANTHER" id="PTHR30487:SF0">
    <property type="entry name" value="PREPILIN LEADER PEPTIDASE_N-METHYLTRANSFERASE-RELATED"/>
    <property type="match status" value="1"/>
</dbReference>
<dbReference type="EMBL" id="JYFE01000042">
    <property type="protein sequence ID" value="KIT15860.1"/>
    <property type="molecule type" value="Genomic_DNA"/>
</dbReference>